<name>D1QP01_9BACT</name>
<sequence>MHRIFRKSDAFESVAVVIKAARHLKDVMMQLHLINYFKLCI</sequence>
<dbReference type="EMBL" id="ACUZ02000006">
    <property type="protein sequence ID" value="EFB32971.1"/>
    <property type="molecule type" value="Genomic_DNA"/>
</dbReference>
<gene>
    <name evidence="1" type="ORF">HMPREF0971_00670</name>
</gene>
<evidence type="ECO:0000313" key="1">
    <source>
        <dbReference type="EMBL" id="EFB32971.1"/>
    </source>
</evidence>
<comment type="caution">
    <text evidence="1">The sequence shown here is derived from an EMBL/GenBank/DDBJ whole genome shotgun (WGS) entry which is preliminary data.</text>
</comment>
<dbReference type="Proteomes" id="UP000004079">
    <property type="component" value="Unassembled WGS sequence"/>
</dbReference>
<dbReference type="AlphaFoldDB" id="D1QP01"/>
<accession>D1QP01</accession>
<reference evidence="1" key="1">
    <citation type="submission" date="2009-11" db="EMBL/GenBank/DDBJ databases">
        <authorList>
            <person name="Weinstock G."/>
            <person name="Sodergren E."/>
            <person name="Clifton S."/>
            <person name="Fulton L."/>
            <person name="Fulton B."/>
            <person name="Courtney L."/>
            <person name="Fronick C."/>
            <person name="Harrison M."/>
            <person name="Strong C."/>
            <person name="Farmer C."/>
            <person name="Delahaunty K."/>
            <person name="Markovic C."/>
            <person name="Hall O."/>
            <person name="Minx P."/>
            <person name="Tomlinson C."/>
            <person name="Mitreva M."/>
            <person name="Nelson J."/>
            <person name="Hou S."/>
            <person name="Wollam A."/>
            <person name="Pepin K.H."/>
            <person name="Johnson M."/>
            <person name="Bhonagiri V."/>
            <person name="Nash W.E."/>
            <person name="Warren W."/>
            <person name="Chinwalla A."/>
            <person name="Mardis E.R."/>
            <person name="Wilson R.K."/>
        </authorList>
    </citation>
    <scope>NUCLEOTIDE SEQUENCE [LARGE SCALE GENOMIC DNA]</scope>
    <source>
        <strain evidence="1">F0302</strain>
    </source>
</reference>
<dbReference type="HOGENOM" id="CLU_3274618_0_0_10"/>
<dbReference type="STRING" id="649760.HMPREF0971_00670"/>
<protein>
    <submittedName>
        <fullName evidence="1">Uncharacterized protein</fullName>
    </submittedName>
</protein>
<proteinExistence type="predicted"/>
<organism evidence="1">
    <name type="scientific">Segatella oris F0302</name>
    <dbReference type="NCBI Taxonomy" id="649760"/>
    <lineage>
        <taxon>Bacteria</taxon>
        <taxon>Pseudomonadati</taxon>
        <taxon>Bacteroidota</taxon>
        <taxon>Bacteroidia</taxon>
        <taxon>Bacteroidales</taxon>
        <taxon>Prevotellaceae</taxon>
        <taxon>Segatella</taxon>
    </lineage>
</organism>